<name>A0A5J9UC45_9POAL</name>
<reference evidence="3 4" key="1">
    <citation type="journal article" date="2019" name="Sci. Rep.">
        <title>A high-quality genome of Eragrostis curvula grass provides insights into Poaceae evolution and supports new strategies to enhance forage quality.</title>
        <authorList>
            <person name="Carballo J."/>
            <person name="Santos B.A.C.M."/>
            <person name="Zappacosta D."/>
            <person name="Garbus I."/>
            <person name="Selva J.P."/>
            <person name="Gallo C.A."/>
            <person name="Diaz A."/>
            <person name="Albertini E."/>
            <person name="Caccamo M."/>
            <person name="Echenique V."/>
        </authorList>
    </citation>
    <scope>NUCLEOTIDE SEQUENCE [LARGE SCALE GENOMIC DNA]</scope>
    <source>
        <strain evidence="4">cv. Victoria</strain>
        <tissue evidence="3">Leaf</tissue>
    </source>
</reference>
<feature type="transmembrane region" description="Helical" evidence="1">
    <location>
        <begin position="370"/>
        <end position="389"/>
    </location>
</feature>
<dbReference type="InterPro" id="IPR025315">
    <property type="entry name" value="DUF4220"/>
</dbReference>
<evidence type="ECO:0000313" key="3">
    <source>
        <dbReference type="EMBL" id="TVU21044.1"/>
    </source>
</evidence>
<feature type="transmembrane region" description="Helical" evidence="1">
    <location>
        <begin position="93"/>
        <end position="110"/>
    </location>
</feature>
<feature type="transmembrane region" description="Helical" evidence="1">
    <location>
        <begin position="52"/>
        <end position="73"/>
    </location>
</feature>
<feature type="transmembrane region" description="Helical" evidence="1">
    <location>
        <begin position="147"/>
        <end position="167"/>
    </location>
</feature>
<dbReference type="OrthoDB" id="685299at2759"/>
<dbReference type="InterPro" id="IPR007658">
    <property type="entry name" value="DUF594"/>
</dbReference>
<gene>
    <name evidence="3" type="ORF">EJB05_30655</name>
</gene>
<evidence type="ECO:0000256" key="1">
    <source>
        <dbReference type="SAM" id="Phobius"/>
    </source>
</evidence>
<keyword evidence="4" id="KW-1185">Reference proteome</keyword>
<proteinExistence type="predicted"/>
<protein>
    <recommendedName>
        <fullName evidence="2">DUF4220 domain-containing protein</fullName>
    </recommendedName>
</protein>
<organism evidence="3 4">
    <name type="scientific">Eragrostis curvula</name>
    <name type="common">weeping love grass</name>
    <dbReference type="NCBI Taxonomy" id="38414"/>
    <lineage>
        <taxon>Eukaryota</taxon>
        <taxon>Viridiplantae</taxon>
        <taxon>Streptophyta</taxon>
        <taxon>Embryophyta</taxon>
        <taxon>Tracheophyta</taxon>
        <taxon>Spermatophyta</taxon>
        <taxon>Magnoliopsida</taxon>
        <taxon>Liliopsida</taxon>
        <taxon>Poales</taxon>
        <taxon>Poaceae</taxon>
        <taxon>PACMAD clade</taxon>
        <taxon>Chloridoideae</taxon>
        <taxon>Eragrostideae</taxon>
        <taxon>Eragrostidinae</taxon>
        <taxon>Eragrostis</taxon>
    </lineage>
</organism>
<evidence type="ECO:0000313" key="4">
    <source>
        <dbReference type="Proteomes" id="UP000324897"/>
    </source>
</evidence>
<dbReference type="Pfam" id="PF04578">
    <property type="entry name" value="DUF594"/>
    <property type="match status" value="1"/>
</dbReference>
<dbReference type="AlphaFoldDB" id="A0A5J9UC45"/>
<feature type="domain" description="DUF4220" evidence="2">
    <location>
        <begin position="55"/>
        <end position="473"/>
    </location>
</feature>
<feature type="transmembrane region" description="Helical" evidence="1">
    <location>
        <begin position="395"/>
        <end position="417"/>
    </location>
</feature>
<accession>A0A5J9UC45</accession>
<sequence>MLGSTLPSTEDFKKTVPSLVDGGTIAAAVLAVLLVALSTLGRRGCRHPAVRFFVWGASMVFLPLTSLIISALLERNKDSSCRGSSTPKECKPDAQNMWTVLLWVVLVLAIKCNADMAAIAVSTAATSPAGGDVGIDGQRIKPTVEHLAKYAWVTCLIWLCLPMVGWVGPLNRAVFVAFSLLGPAKAAIKLAAFWRANDTFAVSKNARLIAGYMQQLVTDGDDGQEPVPRYIVMGEKKKHVEENPLGYRIKHDVLNDRLSDLVTLDRVWRLAEHGDGILAERRELRDLCLSYSLFKILRRRLTGYPLADAGSGEALEFVLRGMDGVGAGGAANADRLFRVLVDELWFASDFYYSPIPLCSFGGWCAILNHLCSLLIIAGAGAVGGIFLNQGVVPTIPYYVITFSLLLVLALVEAWEIVAGVCSNWTKMSLLGHYIRHQSAWRRSSRVHRALAAVLRLRPAMRWGDKIGQNSVLEPRRFRRWTGFLSEKLYGPSGLMTSIDVSPAVKDAVLRSLLSSYGGSLSKGGSAAARRVGGKVDWARYGSKTWNDDGVSNTELILMWHVGTRLFEMKSTSASVDMIAASHLSYYCAYLVAAAPELLPDSAAWTKKRYEEVSKDVRAALEGDAGDGRSESTENRYERLVVELSKDSQDMVLRRSAEIARHLVKKYAEDEASACRILADFWSEMLLYVAPSENVKGHVQAMARGGEFLTLVWALLLHAGVTTRPEAPGAAIVDYFKVKSPENRETTHRPASSLWPAGQDWSPVRLGKPKLPQAFHNNIINLRQKIDILSSGPRI</sequence>
<comment type="caution">
    <text evidence="3">The sequence shown here is derived from an EMBL/GenBank/DDBJ whole genome shotgun (WGS) entry which is preliminary data.</text>
</comment>
<keyword evidence="1" id="KW-0812">Transmembrane</keyword>
<dbReference type="Gramene" id="TVU21044">
    <property type="protein sequence ID" value="TVU21044"/>
    <property type="gene ID" value="EJB05_30655"/>
</dbReference>
<dbReference type="EMBL" id="RWGY01000026">
    <property type="protein sequence ID" value="TVU21044.1"/>
    <property type="molecule type" value="Genomic_DNA"/>
</dbReference>
<evidence type="ECO:0000259" key="2">
    <source>
        <dbReference type="Pfam" id="PF13968"/>
    </source>
</evidence>
<dbReference type="PANTHER" id="PTHR31325">
    <property type="entry name" value="OS01G0798800 PROTEIN-RELATED"/>
    <property type="match status" value="1"/>
</dbReference>
<keyword evidence="1" id="KW-1133">Transmembrane helix</keyword>
<feature type="non-terminal residue" evidence="3">
    <location>
        <position position="1"/>
    </location>
</feature>
<dbReference type="Pfam" id="PF13968">
    <property type="entry name" value="DUF4220"/>
    <property type="match status" value="1"/>
</dbReference>
<feature type="transmembrane region" description="Helical" evidence="1">
    <location>
        <begin position="20"/>
        <end position="40"/>
    </location>
</feature>
<keyword evidence="1" id="KW-0472">Membrane</keyword>
<dbReference type="Proteomes" id="UP000324897">
    <property type="component" value="Unassembled WGS sequence"/>
</dbReference>